<evidence type="ECO:0000313" key="1">
    <source>
        <dbReference type="EMBL" id="ASU34806.1"/>
    </source>
</evidence>
<dbReference type="KEGG" id="muc:MuYL_2919"/>
<organism evidence="1 2">
    <name type="scientific">Mucilaginibacter xinganensis</name>
    <dbReference type="NCBI Taxonomy" id="1234841"/>
    <lineage>
        <taxon>Bacteria</taxon>
        <taxon>Pseudomonadati</taxon>
        <taxon>Bacteroidota</taxon>
        <taxon>Sphingobacteriia</taxon>
        <taxon>Sphingobacteriales</taxon>
        <taxon>Sphingobacteriaceae</taxon>
        <taxon>Mucilaginibacter</taxon>
    </lineage>
</organism>
<reference evidence="1 2" key="1">
    <citation type="submission" date="2017-08" db="EMBL/GenBank/DDBJ databases">
        <title>Complete genome sequence of Mucilaginibacter sp. strain BJC16-A31.</title>
        <authorList>
            <consortium name="Henan University of Science and Technology"/>
            <person name="You X."/>
        </authorList>
    </citation>
    <scope>NUCLEOTIDE SEQUENCE [LARGE SCALE GENOMIC DNA]</scope>
    <source>
        <strain evidence="1 2">BJC16-A31</strain>
    </source>
</reference>
<name>A0A223NYA6_9SPHI</name>
<sequence>MQRENWRKLPQKFHDWRFEEKSLIRIPPSAMKTSYLCINNTYV</sequence>
<gene>
    <name evidence="1" type="ORF">MuYL_2919</name>
</gene>
<protein>
    <submittedName>
        <fullName evidence="1">Uncharacterized protein</fullName>
    </submittedName>
</protein>
<dbReference type="Proteomes" id="UP000215002">
    <property type="component" value="Chromosome"/>
</dbReference>
<dbReference type="EMBL" id="CP022743">
    <property type="protein sequence ID" value="ASU34806.1"/>
    <property type="molecule type" value="Genomic_DNA"/>
</dbReference>
<dbReference type="AlphaFoldDB" id="A0A223NYA6"/>
<proteinExistence type="predicted"/>
<evidence type="ECO:0000313" key="2">
    <source>
        <dbReference type="Proteomes" id="UP000215002"/>
    </source>
</evidence>
<keyword evidence="2" id="KW-1185">Reference proteome</keyword>
<accession>A0A223NYA6</accession>